<proteinExistence type="predicted"/>
<reference evidence="2 3" key="1">
    <citation type="submission" date="2020-03" db="EMBL/GenBank/DDBJ databases">
        <title>Cyclobacterium plantarum sp. nov., a marine bacterium isolated from a coastal-marine wetland.</title>
        <authorList>
            <person name="Sanchez-Porro C."/>
            <person name="Ventosa A."/>
            <person name="Amoozegar M."/>
        </authorList>
    </citation>
    <scope>NUCLEOTIDE SEQUENCE [LARGE SCALE GENOMIC DNA]</scope>
    <source>
        <strain evidence="2 3">GBPx2</strain>
    </source>
</reference>
<organism evidence="2 3">
    <name type="scientific">Cyclobacterium plantarum</name>
    <dbReference type="NCBI Taxonomy" id="2716263"/>
    <lineage>
        <taxon>Bacteria</taxon>
        <taxon>Pseudomonadati</taxon>
        <taxon>Bacteroidota</taxon>
        <taxon>Cytophagia</taxon>
        <taxon>Cytophagales</taxon>
        <taxon>Cyclobacteriaceae</taxon>
        <taxon>Cyclobacterium</taxon>
    </lineage>
</organism>
<dbReference type="Pfam" id="PF00174">
    <property type="entry name" value="Oxidored_molyb"/>
    <property type="match status" value="1"/>
</dbReference>
<feature type="domain" description="Oxidoreductase molybdopterin-binding" evidence="1">
    <location>
        <begin position="16"/>
        <end position="121"/>
    </location>
</feature>
<evidence type="ECO:0000259" key="1">
    <source>
        <dbReference type="Pfam" id="PF00174"/>
    </source>
</evidence>
<sequence>MLEDLIQMGPEELMVKDKNGNTVTYKGVNLSKVLEKAGAPTGDRIRGENLAKYILIHAKDGYQAVFSITEVDSSFSDKMVLLAFQQDGNPLPPGIGPFRLVVLHEKKQARWVREVMEIEIKMAHE</sequence>
<dbReference type="SUPFAM" id="SSF56524">
    <property type="entry name" value="Oxidoreductase molybdopterin-binding domain"/>
    <property type="match status" value="1"/>
</dbReference>
<comment type="caution">
    <text evidence="2">The sequence shown here is derived from an EMBL/GenBank/DDBJ whole genome shotgun (WGS) entry which is preliminary data.</text>
</comment>
<accession>A0ABX0H4J1</accession>
<dbReference type="InterPro" id="IPR000572">
    <property type="entry name" value="OxRdtase_Mopterin-bd_dom"/>
</dbReference>
<dbReference type="Gene3D" id="3.90.420.10">
    <property type="entry name" value="Oxidoreductase, molybdopterin-binding domain"/>
    <property type="match status" value="1"/>
</dbReference>
<keyword evidence="3" id="KW-1185">Reference proteome</keyword>
<dbReference type="InterPro" id="IPR036374">
    <property type="entry name" value="OxRdtase_Mopterin-bd_sf"/>
</dbReference>
<evidence type="ECO:0000313" key="3">
    <source>
        <dbReference type="Proteomes" id="UP000649799"/>
    </source>
</evidence>
<dbReference type="EMBL" id="JAANYN010000003">
    <property type="protein sequence ID" value="NHE56760.1"/>
    <property type="molecule type" value="Genomic_DNA"/>
</dbReference>
<name>A0ABX0H4J1_9BACT</name>
<evidence type="ECO:0000313" key="2">
    <source>
        <dbReference type="EMBL" id="NHE56760.1"/>
    </source>
</evidence>
<gene>
    <name evidence="2" type="ORF">G9Q97_08030</name>
</gene>
<dbReference type="Proteomes" id="UP000649799">
    <property type="component" value="Unassembled WGS sequence"/>
</dbReference>
<dbReference type="RefSeq" id="WP_166145328.1">
    <property type="nucleotide sequence ID" value="NZ_JAANYN010000003.1"/>
</dbReference>
<protein>
    <submittedName>
        <fullName evidence="2">Molybdopterin-dependent oxidoreductase</fullName>
    </submittedName>
</protein>